<evidence type="ECO:0000256" key="1">
    <source>
        <dbReference type="SAM" id="MobiDB-lite"/>
    </source>
</evidence>
<dbReference type="Proteomes" id="UP000221999">
    <property type="component" value="Segment"/>
</dbReference>
<sequence>MSKFNGRRKYRHKHKYPKTRPVIERPPMDPDTLRWYLQAVCWMLIILVFAAAYYA</sequence>
<keyword evidence="2" id="KW-0472">Membrane</keyword>
<proteinExistence type="predicted"/>
<feature type="region of interest" description="Disordered" evidence="1">
    <location>
        <begin position="1"/>
        <end position="23"/>
    </location>
</feature>
<feature type="transmembrane region" description="Helical" evidence="2">
    <location>
        <begin position="35"/>
        <end position="54"/>
    </location>
</feature>
<evidence type="ECO:0000256" key="2">
    <source>
        <dbReference type="SAM" id="Phobius"/>
    </source>
</evidence>
<name>A0A248XD89_9CAUD</name>
<keyword evidence="4" id="KW-1185">Reference proteome</keyword>
<protein>
    <submittedName>
        <fullName evidence="3">Uncharacterized protein</fullName>
    </submittedName>
</protein>
<reference evidence="3 4" key="1">
    <citation type="submission" date="2017-07" db="EMBL/GenBank/DDBJ databases">
        <title>Complete Genome Sequence of the Klebsiella phage YMC16/01/N133_KPN_BP.</title>
        <authorList>
            <person name="Jeon J."/>
            <person name="Yong D."/>
            <person name="Lee K."/>
        </authorList>
    </citation>
    <scope>NUCLEOTIDE SEQUENCE [LARGE SCALE GENOMIC DNA]</scope>
</reference>
<gene>
    <name evidence="3" type="ORF">KPNN133_051</name>
</gene>
<keyword evidence="2" id="KW-1133">Transmembrane helix</keyword>
<evidence type="ECO:0000313" key="4">
    <source>
        <dbReference type="Proteomes" id="UP000221999"/>
    </source>
</evidence>
<accession>A0A248XD89</accession>
<dbReference type="EMBL" id="MF476925">
    <property type="protein sequence ID" value="ASW27670.1"/>
    <property type="molecule type" value="Genomic_DNA"/>
</dbReference>
<evidence type="ECO:0000313" key="3">
    <source>
        <dbReference type="EMBL" id="ASW27670.1"/>
    </source>
</evidence>
<feature type="compositionally biased region" description="Basic residues" evidence="1">
    <location>
        <begin position="1"/>
        <end position="18"/>
    </location>
</feature>
<keyword evidence="2" id="KW-0812">Transmembrane</keyword>
<organism evidence="3 4">
    <name type="scientific">Klebsiella phage YMC16/01/N133_KPN_BP</name>
    <dbReference type="NCBI Taxonomy" id="2026102"/>
    <lineage>
        <taxon>Viruses</taxon>
        <taxon>Duplodnaviria</taxon>
        <taxon>Heunggongvirae</taxon>
        <taxon>Uroviricota</taxon>
        <taxon>Caudoviricetes</taxon>
        <taxon>Casjensviridae</taxon>
        <taxon>Seodaemunguvirus</taxon>
        <taxon>Seodaemunguvirus YMC16-01N133</taxon>
    </lineage>
</organism>